<dbReference type="SMART" id="SM00100">
    <property type="entry name" value="cNMP"/>
    <property type="match status" value="1"/>
</dbReference>
<dbReference type="RefSeq" id="WP_173061195.1">
    <property type="nucleotide sequence ID" value="NZ_BAABGO010000095.1"/>
</dbReference>
<dbReference type="InterPro" id="IPR018490">
    <property type="entry name" value="cNMP-bd_dom_sf"/>
</dbReference>
<organism evidence="2 3">
    <name type="scientific">Phytohabitans houttuyneae</name>
    <dbReference type="NCBI Taxonomy" id="1076126"/>
    <lineage>
        <taxon>Bacteria</taxon>
        <taxon>Bacillati</taxon>
        <taxon>Actinomycetota</taxon>
        <taxon>Actinomycetes</taxon>
        <taxon>Micromonosporales</taxon>
        <taxon>Micromonosporaceae</taxon>
    </lineage>
</organism>
<evidence type="ECO:0000259" key="1">
    <source>
        <dbReference type="PROSITE" id="PS50042"/>
    </source>
</evidence>
<feature type="domain" description="Cyclic nucleotide-binding" evidence="1">
    <location>
        <begin position="13"/>
        <end position="133"/>
    </location>
</feature>
<name>A0A6V8KD24_9ACTN</name>
<dbReference type="Gene3D" id="2.60.120.10">
    <property type="entry name" value="Jelly Rolls"/>
    <property type="match status" value="1"/>
</dbReference>
<proteinExistence type="predicted"/>
<dbReference type="GO" id="GO:0003700">
    <property type="term" value="F:DNA-binding transcription factor activity"/>
    <property type="evidence" value="ECO:0007669"/>
    <property type="project" value="TreeGrafter"/>
</dbReference>
<dbReference type="PANTHER" id="PTHR24567:SF74">
    <property type="entry name" value="HTH-TYPE TRANSCRIPTIONAL REGULATOR ARCR"/>
    <property type="match status" value="1"/>
</dbReference>
<dbReference type="Proteomes" id="UP000482800">
    <property type="component" value="Unassembled WGS sequence"/>
</dbReference>
<dbReference type="PANTHER" id="PTHR24567">
    <property type="entry name" value="CRP FAMILY TRANSCRIPTIONAL REGULATORY PROTEIN"/>
    <property type="match status" value="1"/>
</dbReference>
<keyword evidence="3" id="KW-1185">Reference proteome</keyword>
<dbReference type="InterPro" id="IPR050397">
    <property type="entry name" value="Env_Response_Regulators"/>
</dbReference>
<accession>A0A6V8KD24</accession>
<dbReference type="Pfam" id="PF00027">
    <property type="entry name" value="cNMP_binding"/>
    <property type="match status" value="1"/>
</dbReference>
<dbReference type="PROSITE" id="PS50042">
    <property type="entry name" value="CNMP_BINDING_3"/>
    <property type="match status" value="1"/>
</dbReference>
<dbReference type="GO" id="GO:0005829">
    <property type="term" value="C:cytosol"/>
    <property type="evidence" value="ECO:0007669"/>
    <property type="project" value="TreeGrafter"/>
</dbReference>
<dbReference type="InterPro" id="IPR000595">
    <property type="entry name" value="cNMP-bd_dom"/>
</dbReference>
<dbReference type="AlphaFoldDB" id="A0A6V8KD24"/>
<evidence type="ECO:0000313" key="2">
    <source>
        <dbReference type="EMBL" id="GFJ81674.1"/>
    </source>
</evidence>
<dbReference type="EMBL" id="BLPF01000002">
    <property type="protein sequence ID" value="GFJ81674.1"/>
    <property type="molecule type" value="Genomic_DNA"/>
</dbReference>
<gene>
    <name evidence="2" type="ORF">Phou_058540</name>
</gene>
<dbReference type="CDD" id="cd00038">
    <property type="entry name" value="CAP_ED"/>
    <property type="match status" value="1"/>
</dbReference>
<reference evidence="2 3" key="1">
    <citation type="submission" date="2020-03" db="EMBL/GenBank/DDBJ databases">
        <title>Whole genome shotgun sequence of Phytohabitans houttuyneae NBRC 108639.</title>
        <authorList>
            <person name="Komaki H."/>
            <person name="Tamura T."/>
        </authorList>
    </citation>
    <scope>NUCLEOTIDE SEQUENCE [LARGE SCALE GENOMIC DNA]</scope>
    <source>
        <strain evidence="2 3">NBRC 108639</strain>
    </source>
</reference>
<reference evidence="2 3" key="2">
    <citation type="submission" date="2020-03" db="EMBL/GenBank/DDBJ databases">
        <authorList>
            <person name="Ichikawa N."/>
            <person name="Kimura A."/>
            <person name="Kitahashi Y."/>
            <person name="Uohara A."/>
        </authorList>
    </citation>
    <scope>NUCLEOTIDE SEQUENCE [LARGE SCALE GENOMIC DNA]</scope>
    <source>
        <strain evidence="2 3">NBRC 108639</strain>
    </source>
</reference>
<sequence length="158" mass="17585">MTSTRALLADHPFLDGLAPSSLDRLAAWAHPVYRNRGHRLFTAGRPAERFWLIRSGRVALDLQTLGRGDVVIETLEPGAVLGWSWLFPPRQWQFGAVVAEPIRAVELNAAGVRHLMADDPGLGYELTRRFMAVMLDRLQAARTRLLDLYGYAAPPSTP</sequence>
<evidence type="ECO:0000313" key="3">
    <source>
        <dbReference type="Proteomes" id="UP000482800"/>
    </source>
</evidence>
<comment type="caution">
    <text evidence="2">The sequence shown here is derived from an EMBL/GenBank/DDBJ whole genome shotgun (WGS) entry which is preliminary data.</text>
</comment>
<dbReference type="InterPro" id="IPR014710">
    <property type="entry name" value="RmlC-like_jellyroll"/>
</dbReference>
<protein>
    <recommendedName>
        <fullName evidence="1">Cyclic nucleotide-binding domain-containing protein</fullName>
    </recommendedName>
</protein>
<dbReference type="SUPFAM" id="SSF51206">
    <property type="entry name" value="cAMP-binding domain-like"/>
    <property type="match status" value="1"/>
</dbReference>